<feature type="compositionally biased region" description="Basic residues" evidence="9">
    <location>
        <begin position="1"/>
        <end position="11"/>
    </location>
</feature>
<keyword evidence="3" id="KW-0813">Transport</keyword>
<dbReference type="HOGENOM" id="CLU_685590_0_0_1"/>
<keyword evidence="6" id="KW-0509">mRNA transport</keyword>
<dbReference type="STRING" id="31234.E3LTK1"/>
<dbReference type="Pfam" id="PF22602">
    <property type="entry name" value="NXF_NTF2"/>
    <property type="match status" value="1"/>
</dbReference>
<comment type="similarity">
    <text evidence="2">Belongs to the NXF family.</text>
</comment>
<evidence type="ECO:0000256" key="3">
    <source>
        <dbReference type="ARBA" id="ARBA00022448"/>
    </source>
</evidence>
<dbReference type="PANTHER" id="PTHR10662:SF49">
    <property type="entry name" value="NUCLEAR RNA EXPORT FACTOR 2"/>
    <property type="match status" value="1"/>
</dbReference>
<keyword evidence="8" id="KW-0539">Nucleus</keyword>
<dbReference type="OrthoDB" id="25872at2759"/>
<dbReference type="GO" id="GO:0016973">
    <property type="term" value="P:poly(A)+ mRNA export from nucleus"/>
    <property type="evidence" value="ECO:0007669"/>
    <property type="project" value="TreeGrafter"/>
</dbReference>
<dbReference type="PROSITE" id="PS51450">
    <property type="entry name" value="LRR"/>
    <property type="match status" value="2"/>
</dbReference>
<evidence type="ECO:0000256" key="4">
    <source>
        <dbReference type="ARBA" id="ARBA00022614"/>
    </source>
</evidence>
<dbReference type="FunFam" id="3.80.10.10:FF:000384">
    <property type="entry name" value="Nuclear RNA export factor 1"/>
    <property type="match status" value="1"/>
</dbReference>
<dbReference type="InterPro" id="IPR030217">
    <property type="entry name" value="NXF_fam"/>
</dbReference>
<dbReference type="GO" id="GO:0003723">
    <property type="term" value="F:RNA binding"/>
    <property type="evidence" value="ECO:0007669"/>
    <property type="project" value="UniProtKB-KW"/>
</dbReference>
<evidence type="ECO:0000313" key="11">
    <source>
        <dbReference type="EMBL" id="EFP10919.1"/>
    </source>
</evidence>
<dbReference type="InterPro" id="IPR002075">
    <property type="entry name" value="NTF2_dom"/>
</dbReference>
<dbReference type="InParanoid" id="E3LTK1"/>
<dbReference type="Gene3D" id="3.80.10.10">
    <property type="entry name" value="Ribonuclease Inhibitor"/>
    <property type="match status" value="1"/>
</dbReference>
<dbReference type="GeneID" id="9810666"/>
<dbReference type="InterPro" id="IPR032675">
    <property type="entry name" value="LRR_dom_sf"/>
</dbReference>
<keyword evidence="12" id="KW-1185">Reference proteome</keyword>
<reference evidence="11" key="1">
    <citation type="submission" date="2007-07" db="EMBL/GenBank/DDBJ databases">
        <title>PCAP assembly of the Caenorhabditis remanei genome.</title>
        <authorList>
            <consortium name="The Caenorhabditis remanei Sequencing Consortium"/>
            <person name="Wilson R.K."/>
        </authorList>
    </citation>
    <scope>NUCLEOTIDE SEQUENCE [LARGE SCALE GENOMIC DNA]</scope>
    <source>
        <strain evidence="11">PB4641</strain>
    </source>
</reference>
<dbReference type="eggNOG" id="KOG3763">
    <property type="taxonomic scope" value="Eukaryota"/>
</dbReference>
<keyword evidence="4" id="KW-0433">Leucine-rich repeat</keyword>
<name>E3LTK1_CAERE</name>
<evidence type="ECO:0000256" key="9">
    <source>
        <dbReference type="SAM" id="MobiDB-lite"/>
    </source>
</evidence>
<keyword evidence="7" id="KW-0694">RNA-binding</keyword>
<evidence type="ECO:0000256" key="6">
    <source>
        <dbReference type="ARBA" id="ARBA00022816"/>
    </source>
</evidence>
<comment type="subcellular location">
    <subcellularLocation>
        <location evidence="1">Nucleus</location>
    </subcellularLocation>
</comment>
<dbReference type="SUPFAM" id="SSF54427">
    <property type="entry name" value="NTF2-like"/>
    <property type="match status" value="1"/>
</dbReference>
<dbReference type="FunFam" id="3.10.450.50:FF:000004">
    <property type="entry name" value="Nuclear RNA export factor 1"/>
    <property type="match status" value="1"/>
</dbReference>
<gene>
    <name evidence="11" type="primary">Cre-nxf-2</name>
    <name evidence="11" type="ORF">CRE_30659</name>
</gene>
<evidence type="ECO:0000256" key="1">
    <source>
        <dbReference type="ARBA" id="ARBA00004123"/>
    </source>
</evidence>
<proteinExistence type="inferred from homology"/>
<evidence type="ECO:0000256" key="2">
    <source>
        <dbReference type="ARBA" id="ARBA00009285"/>
    </source>
</evidence>
<dbReference type="PANTHER" id="PTHR10662">
    <property type="entry name" value="NUCLEAR RNA EXPORT FACTOR"/>
    <property type="match status" value="1"/>
</dbReference>
<dbReference type="InterPro" id="IPR018222">
    <property type="entry name" value="Nuclear_transport_factor_2_euk"/>
</dbReference>
<evidence type="ECO:0000259" key="10">
    <source>
        <dbReference type="PROSITE" id="PS50177"/>
    </source>
</evidence>
<dbReference type="AlphaFoldDB" id="E3LTK1"/>
<organism evidence="12">
    <name type="scientific">Caenorhabditis remanei</name>
    <name type="common">Caenorhabditis vulgaris</name>
    <dbReference type="NCBI Taxonomy" id="31234"/>
    <lineage>
        <taxon>Eukaryota</taxon>
        <taxon>Metazoa</taxon>
        <taxon>Ecdysozoa</taxon>
        <taxon>Nematoda</taxon>
        <taxon>Chromadorea</taxon>
        <taxon>Rhabditida</taxon>
        <taxon>Rhabditina</taxon>
        <taxon>Rhabditomorpha</taxon>
        <taxon>Rhabditoidea</taxon>
        <taxon>Rhabditidae</taxon>
        <taxon>Peloderinae</taxon>
        <taxon>Caenorhabditis</taxon>
    </lineage>
</organism>
<feature type="region of interest" description="Disordered" evidence="9">
    <location>
        <begin position="1"/>
        <end position="31"/>
    </location>
</feature>
<dbReference type="PROSITE" id="PS50177">
    <property type="entry name" value="NTF2_DOMAIN"/>
    <property type="match status" value="1"/>
</dbReference>
<evidence type="ECO:0000256" key="5">
    <source>
        <dbReference type="ARBA" id="ARBA00022737"/>
    </source>
</evidence>
<dbReference type="RefSeq" id="XP_003112398.2">
    <property type="nucleotide sequence ID" value="XM_003112350.2"/>
</dbReference>
<evidence type="ECO:0000256" key="8">
    <source>
        <dbReference type="ARBA" id="ARBA00023242"/>
    </source>
</evidence>
<dbReference type="GO" id="GO:0005634">
    <property type="term" value="C:nucleus"/>
    <property type="evidence" value="ECO:0007669"/>
    <property type="project" value="UniProtKB-SubCell"/>
</dbReference>
<dbReference type="SMART" id="SM00365">
    <property type="entry name" value="LRR_SD22"/>
    <property type="match status" value="2"/>
</dbReference>
<dbReference type="KEGG" id="crq:GCK72_017514"/>
<dbReference type="Gene3D" id="3.10.450.50">
    <property type="match status" value="1"/>
</dbReference>
<dbReference type="InterPro" id="IPR032710">
    <property type="entry name" value="NTF2-like_dom_sf"/>
</dbReference>
<dbReference type="OMA" id="YDKTWIV"/>
<keyword evidence="5" id="KW-0677">Repeat</keyword>
<dbReference type="CTD" id="9810666"/>
<dbReference type="InterPro" id="IPR057125">
    <property type="entry name" value="NXF1/2/3/5-like_LRR"/>
</dbReference>
<dbReference type="SUPFAM" id="SSF52058">
    <property type="entry name" value="L domain-like"/>
    <property type="match status" value="1"/>
</dbReference>
<dbReference type="EMBL" id="DS268415">
    <property type="protein sequence ID" value="EFP10919.1"/>
    <property type="molecule type" value="Genomic_DNA"/>
</dbReference>
<dbReference type="Proteomes" id="UP000008281">
    <property type="component" value="Unassembled WGS sequence"/>
</dbReference>
<protein>
    <submittedName>
        <fullName evidence="11">CRE-NXF-2 protein</fullName>
    </submittedName>
</protein>
<feature type="compositionally biased region" description="Polar residues" evidence="9">
    <location>
        <begin position="16"/>
        <end position="30"/>
    </location>
</feature>
<evidence type="ECO:0000256" key="7">
    <source>
        <dbReference type="ARBA" id="ARBA00022884"/>
    </source>
</evidence>
<dbReference type="FunCoup" id="E3LTK1">
    <property type="interactions" value="1493"/>
</dbReference>
<sequence length="402" mass="46177">MMRGQSRRGFVRKSESPNSFSNSAPRQTHVPNLKPIEVDVLRRVVDRRYNADKQFLDLSNFSKNAEFVEKDMLMCITKHRVMSAVLQWIGTKYPNVTGISLSNNRICHMENLSTLAKTVKSLKYLDLSHNQISNEDELEKLGTLSLDQLVFEGNPVCERFSQVSEYVNFIQKSFPKCSNLDGLEVTPKEKRFDLDKFIPFRNGYYGNDEVRTLVEEFIIAYYKIYDGIDGQQTRKTLLNAYDATNATFTITVTCLWDPYKYTMYPDSECYRMYLRNSHNVLNQEFFAANRASRISHGAMDIVVALSRLPATVHLMDTFVVDVFLVSSELLGFTLHGTFRDGSLVDQNDNNGPENYFTRTFMVAPKGEGKVAVISDQLFISSMSKRRNEKYRKLVDTATDIDE</sequence>
<dbReference type="Pfam" id="PF24048">
    <property type="entry name" value="LRR_NXF1-5"/>
    <property type="match status" value="1"/>
</dbReference>
<accession>E3LTK1</accession>
<evidence type="ECO:0000313" key="12">
    <source>
        <dbReference type="Proteomes" id="UP000008281"/>
    </source>
</evidence>
<dbReference type="InterPro" id="IPR001611">
    <property type="entry name" value="Leu-rich_rpt"/>
</dbReference>
<feature type="domain" description="NTF2" evidence="10">
    <location>
        <begin position="213"/>
        <end position="379"/>
    </location>
</feature>